<dbReference type="EMBL" id="JOKQ01000009">
    <property type="protein sequence ID" value="KHN69200.1"/>
    <property type="molecule type" value="Genomic_DNA"/>
</dbReference>
<dbReference type="GO" id="GO:0006335">
    <property type="term" value="P:DNA replication-dependent chromatin assembly"/>
    <property type="evidence" value="ECO:0007669"/>
    <property type="project" value="InterPro"/>
</dbReference>
<feature type="repeat" description="WD" evidence="1">
    <location>
        <begin position="33"/>
        <end position="59"/>
    </location>
</feature>
<keyword evidence="1" id="KW-0853">WD repeat</keyword>
<dbReference type="GO" id="GO:0005634">
    <property type="term" value="C:nucleus"/>
    <property type="evidence" value="ECO:0007669"/>
    <property type="project" value="TreeGrafter"/>
</dbReference>
<evidence type="ECO:0000313" key="2">
    <source>
        <dbReference type="EMBL" id="KHN69200.1"/>
    </source>
</evidence>
<dbReference type="GeneID" id="26262341"/>
<dbReference type="GO" id="GO:0006334">
    <property type="term" value="P:nucleosome assembly"/>
    <property type="evidence" value="ECO:0007669"/>
    <property type="project" value="TreeGrafter"/>
</dbReference>
<dbReference type="STRING" id="1354746.A0A0B2UJP5"/>
<evidence type="ECO:0000256" key="1">
    <source>
        <dbReference type="PROSITE-ProRule" id="PRU00221"/>
    </source>
</evidence>
<dbReference type="PANTHER" id="PTHR15271">
    <property type="entry name" value="CHROMATIN ASSEMBLY FACTOR 1 SUBUNIT B"/>
    <property type="match status" value="1"/>
</dbReference>
<dbReference type="Proteomes" id="UP000031056">
    <property type="component" value="Unassembled WGS sequence"/>
</dbReference>
<reference evidence="2 3" key="1">
    <citation type="journal article" date="2014" name="MBio">
        <title>The Ordospora colligata genome; evolution of extreme reduction in microsporidia and host-to-parasite horizontal gene transfer.</title>
        <authorList>
            <person name="Pombert J.-F."/>
            <person name="Haag K.L."/>
            <person name="Beidas S."/>
            <person name="Ebert D."/>
            <person name="Keeling P.J."/>
        </authorList>
    </citation>
    <scope>NUCLEOTIDE SEQUENCE [LARGE SCALE GENOMIC DNA]</scope>
    <source>
        <strain evidence="2 3">OC4</strain>
    </source>
</reference>
<name>A0A0B2UJP5_9MICR</name>
<dbReference type="AlphaFoldDB" id="A0A0B2UJP5"/>
<dbReference type="InterPro" id="IPR001680">
    <property type="entry name" value="WD40_rpt"/>
</dbReference>
<organism evidence="2 3">
    <name type="scientific">Ordospora colligata OC4</name>
    <dbReference type="NCBI Taxonomy" id="1354746"/>
    <lineage>
        <taxon>Eukaryota</taxon>
        <taxon>Fungi</taxon>
        <taxon>Fungi incertae sedis</taxon>
        <taxon>Microsporidia</taxon>
        <taxon>Ordosporidae</taxon>
        <taxon>Ordospora</taxon>
    </lineage>
</organism>
<comment type="caution">
    <text evidence="2">The sequence shown here is derived from an EMBL/GenBank/DDBJ whole genome shotgun (WGS) entry which is preliminary data.</text>
</comment>
<dbReference type="PANTHER" id="PTHR15271:SF4">
    <property type="entry name" value="CHROMATIN ASSEMBLY FACTOR 1 SUBUNIT B"/>
    <property type="match status" value="1"/>
</dbReference>
<gene>
    <name evidence="2" type="ORF">M896_091280</name>
</gene>
<feature type="repeat" description="WD" evidence="1">
    <location>
        <begin position="79"/>
        <end position="108"/>
    </location>
</feature>
<protein>
    <submittedName>
        <fullName evidence="2">Uncharacterized protein</fullName>
    </submittedName>
</protein>
<dbReference type="GO" id="GO:0033186">
    <property type="term" value="C:CAF-1 complex"/>
    <property type="evidence" value="ECO:0007669"/>
    <property type="project" value="TreeGrafter"/>
</dbReference>
<dbReference type="InParanoid" id="A0A0B2UJP5"/>
<dbReference type="Pfam" id="PF00400">
    <property type="entry name" value="WD40"/>
    <property type="match status" value="2"/>
</dbReference>
<keyword evidence="3" id="KW-1185">Reference proteome</keyword>
<dbReference type="OrthoDB" id="71227at2759"/>
<dbReference type="VEuPathDB" id="MicrosporidiaDB:M896_091280"/>
<dbReference type="InterPro" id="IPR036322">
    <property type="entry name" value="WD40_repeat_dom_sf"/>
</dbReference>
<dbReference type="InterPro" id="IPR045145">
    <property type="entry name" value="PTHR15271"/>
</dbReference>
<dbReference type="HOGENOM" id="CLU_760826_0_0_1"/>
<proteinExistence type="predicted"/>
<dbReference type="Gene3D" id="2.130.10.10">
    <property type="entry name" value="YVTN repeat-like/Quinoprotein amine dehydrogenase"/>
    <property type="match status" value="2"/>
</dbReference>
<dbReference type="InterPro" id="IPR015943">
    <property type="entry name" value="WD40/YVTN_repeat-like_dom_sf"/>
</dbReference>
<accession>A0A0B2UJP5</accession>
<dbReference type="RefSeq" id="XP_014563242.1">
    <property type="nucleotide sequence ID" value="XM_014707756.1"/>
</dbReference>
<dbReference type="SMART" id="SM00320">
    <property type="entry name" value="WD40"/>
    <property type="match status" value="4"/>
</dbReference>
<dbReference type="PROSITE" id="PS50082">
    <property type="entry name" value="WD_REPEATS_2"/>
    <property type="match status" value="2"/>
</dbReference>
<evidence type="ECO:0000313" key="3">
    <source>
        <dbReference type="Proteomes" id="UP000031056"/>
    </source>
</evidence>
<dbReference type="SUPFAM" id="SSF50978">
    <property type="entry name" value="WD40 repeat-like"/>
    <property type="match status" value="1"/>
</dbReference>
<sequence>MGVIEAKEWVPVEVTTHNLYFHEEASVFTMDTNGKLIATGGGDNEIRLWRVEKSNMDGTEFRYTTALNSSVKIVYDSVLSGHKRGVNCVRFNGDLLASCSDGGEVIIWVSKVPHMIKRIDGDDAYEAVWGRDHLFVGFSSGHVLVYKVRHYGMHKDVNASMNDSNVINAVEECIDVQMIQKIQCHNDVVQGLAFNNCFGLLTSLGKDRIGKTYVFRDKLVEVEHMDEMNGEKMFSTGRGFFRRLSYSPDGKLLYLASCSSNSVIVLHYPFRIEHVYARIGPLDSEPLRIVCDGDKLYVATRKRLYMFVKQELVLCVDNISFMAITDGCVFDGICFLSSLDGFLCSLRVRQ</sequence>